<sequence>MLSARRERRDSWVLKVNVLQDGAVSVREVEPVFTAPMGGLRDPSNTQAELRAVFDAASYDWVSSHVFRKTVETAAPVRHRL</sequence>
<dbReference type="AlphaFoldDB" id="A0A927N4Q1"/>
<keyword evidence="2" id="KW-1185">Reference proteome</keyword>
<dbReference type="EMBL" id="JADBEM010000001">
    <property type="protein sequence ID" value="MBE1612635.1"/>
    <property type="molecule type" value="Genomic_DNA"/>
</dbReference>
<protein>
    <submittedName>
        <fullName evidence="1">Uncharacterized protein</fullName>
    </submittedName>
</protein>
<dbReference type="Proteomes" id="UP000638648">
    <property type="component" value="Unassembled WGS sequence"/>
</dbReference>
<comment type="caution">
    <text evidence="1">The sequence shown here is derived from an EMBL/GenBank/DDBJ whole genome shotgun (WGS) entry which is preliminary data.</text>
</comment>
<accession>A0A927N4Q1</accession>
<dbReference type="RefSeq" id="WP_192755644.1">
    <property type="nucleotide sequence ID" value="NZ_BAABJL010000164.1"/>
</dbReference>
<gene>
    <name evidence="1" type="ORF">HEB94_009483</name>
</gene>
<name>A0A927N4Q1_9ACTN</name>
<evidence type="ECO:0000313" key="1">
    <source>
        <dbReference type="EMBL" id="MBE1612635.1"/>
    </source>
</evidence>
<evidence type="ECO:0000313" key="2">
    <source>
        <dbReference type="Proteomes" id="UP000638648"/>
    </source>
</evidence>
<reference evidence="1" key="1">
    <citation type="submission" date="2020-10" db="EMBL/GenBank/DDBJ databases">
        <title>Sequencing the genomes of 1000 actinobacteria strains.</title>
        <authorList>
            <person name="Klenk H.-P."/>
        </authorList>
    </citation>
    <scope>NUCLEOTIDE SEQUENCE</scope>
    <source>
        <strain evidence="1">DSM 45354</strain>
    </source>
</reference>
<proteinExistence type="predicted"/>
<organism evidence="1 2">
    <name type="scientific">Actinopolymorpha pittospori</name>
    <dbReference type="NCBI Taxonomy" id="648752"/>
    <lineage>
        <taxon>Bacteria</taxon>
        <taxon>Bacillati</taxon>
        <taxon>Actinomycetota</taxon>
        <taxon>Actinomycetes</taxon>
        <taxon>Propionibacteriales</taxon>
        <taxon>Actinopolymorphaceae</taxon>
        <taxon>Actinopolymorpha</taxon>
    </lineage>
</organism>